<comment type="caution">
    <text evidence="24">The sequence shown here is derived from an EMBL/GenBank/DDBJ whole genome shotgun (WGS) entry which is preliminary data.</text>
</comment>
<evidence type="ECO:0000256" key="3">
    <source>
        <dbReference type="ARBA" id="ARBA00001956"/>
    </source>
</evidence>
<sequence>MLPITSHAVCADARDSLHIADDYLARVIAGEEYLVFDGAMGTMLQAAGLEAGELPELLCLTSPDEVTAIHRAYVEAGSQAVTTNTFGANARKLGDAASVREVFAAAVSCVRAAGARYVAADIGPTGALLAPLGTMSFDEAYDLFAEQVRAAVEAGADIILIETMADLLETKAAVLAAKENSRLPVFATMTFGEDGRTFLGTSPRIAALTLSSLGVQALGVNCSLGPDDLRPLVDEMLEVATCPVMVQANAGLPHVEGGRTVFSVSADAYAESVAGMVEAGVRIVGGCCGTNPAYIANVADIVRDKRPVRSFARPLCSVTSAQEAVVLEGRHVATIGERINPTGKKRLKEALRSGDSDYIINEAIAQTEAGADILDVNAGLPEIDEAAVLVDLVGKIQGVSGLPLQIDSSDPVAVEAAVRAYAGKPIINSVNGKQESLQTVLPIAKHYGCAVVGLTLDEGGIPPTAEERFAIAERIVQAAEEAGIPRQDVLIDCLVMAASTNQSEVVEILRAITLVKERLGVRTVLGVSNVSFGLPLREVVNATFLASAFAAGLDMPILNPLSERYREVVDSWRVLCGQDVGAMRYIEGYADKKIASATAKAASGAPAGEGGAPTACEDGLRHFVITGRRAAAGAEVERMLDAGESAMAVIDGHLIPALDEVGKRFEAGTFFLPQLMASAEAAKAGFDVIRSRSTGEAVADKGSVAVATVKGDIHDIGKNIVRMLLENYGYTVYDLGRDVEPQAVIDCVKEHGIKLVGLSALMTTTVRGMEDTIALLREQAPDTKVFVGGAVLTPEYAQMVGADYYAKDAAEGARICAEVLG</sequence>
<dbReference type="InterPro" id="IPR003759">
    <property type="entry name" value="Cbl-bd_cap"/>
</dbReference>
<evidence type="ECO:0000256" key="14">
    <source>
        <dbReference type="ARBA" id="ARBA00022833"/>
    </source>
</evidence>
<dbReference type="GO" id="GO:0046872">
    <property type="term" value="F:metal ion binding"/>
    <property type="evidence" value="ECO:0007669"/>
    <property type="project" value="UniProtKB-KW"/>
</dbReference>
<dbReference type="SUPFAM" id="SSF52242">
    <property type="entry name" value="Cobalamin (vitamin B12)-binding domain"/>
    <property type="match status" value="1"/>
</dbReference>
<dbReference type="InterPro" id="IPR036724">
    <property type="entry name" value="Cobalamin-bd_sf"/>
</dbReference>
<name>A0A3N0AFW1_9ACTN</name>
<keyword evidence="25" id="KW-1185">Reference proteome</keyword>
<evidence type="ECO:0000259" key="23">
    <source>
        <dbReference type="PROSITE" id="PS51337"/>
    </source>
</evidence>
<feature type="domain" description="B12-binding N-terminal" evidence="23">
    <location>
        <begin position="607"/>
        <end position="701"/>
    </location>
</feature>
<dbReference type="PROSITE" id="PS51332">
    <property type="entry name" value="B12_BINDING"/>
    <property type="match status" value="1"/>
</dbReference>
<comment type="similarity">
    <text evidence="5">Belongs to the vitamin-B12 dependent methionine synthase family.</text>
</comment>
<dbReference type="UniPathway" id="UPA00051">
    <property type="reaction ID" value="UER00081"/>
</dbReference>
<evidence type="ECO:0000256" key="1">
    <source>
        <dbReference type="ARBA" id="ARBA00001700"/>
    </source>
</evidence>
<dbReference type="Pfam" id="PF00809">
    <property type="entry name" value="Pterin_bind"/>
    <property type="match status" value="1"/>
</dbReference>
<dbReference type="OrthoDB" id="9803687at2"/>
<dbReference type="NCBIfam" id="NF005719">
    <property type="entry name" value="PRK07535.1"/>
    <property type="match status" value="1"/>
</dbReference>
<evidence type="ECO:0000256" key="17">
    <source>
        <dbReference type="ARBA" id="ARBA00025552"/>
    </source>
</evidence>
<keyword evidence="10" id="KW-0846">Cobalamin</keyword>
<evidence type="ECO:0000256" key="15">
    <source>
        <dbReference type="ARBA" id="ARBA00023167"/>
    </source>
</evidence>
<protein>
    <recommendedName>
        <fullName evidence="7">Methionine synthase</fullName>
        <ecNumber evidence="6">2.1.1.13</ecNumber>
    </recommendedName>
    <alternativeName>
        <fullName evidence="18">5-methyltetrahydrofolate--homocysteine methyltransferase</fullName>
    </alternativeName>
</protein>
<evidence type="ECO:0000256" key="7">
    <source>
        <dbReference type="ARBA" id="ARBA00013998"/>
    </source>
</evidence>
<dbReference type="InterPro" id="IPR000489">
    <property type="entry name" value="Pterin-binding_dom"/>
</dbReference>
<evidence type="ECO:0000259" key="22">
    <source>
        <dbReference type="PROSITE" id="PS51332"/>
    </source>
</evidence>
<dbReference type="PROSITE" id="PS51337">
    <property type="entry name" value="B12_BINDING_NTER"/>
    <property type="match status" value="1"/>
</dbReference>
<dbReference type="GO" id="GO:0050667">
    <property type="term" value="P:homocysteine metabolic process"/>
    <property type="evidence" value="ECO:0007669"/>
    <property type="project" value="TreeGrafter"/>
</dbReference>
<comment type="catalytic activity">
    <reaction evidence="1">
        <text>(6S)-5-methyl-5,6,7,8-tetrahydrofolate + L-homocysteine = (6S)-5,6,7,8-tetrahydrofolate + L-methionine</text>
        <dbReference type="Rhea" id="RHEA:11172"/>
        <dbReference type="ChEBI" id="CHEBI:18608"/>
        <dbReference type="ChEBI" id="CHEBI:57453"/>
        <dbReference type="ChEBI" id="CHEBI:57844"/>
        <dbReference type="ChEBI" id="CHEBI:58199"/>
        <dbReference type="EC" id="2.1.1.13"/>
    </reaction>
</comment>
<comment type="cofactor">
    <cofactor evidence="2 19">
        <name>Zn(2+)</name>
        <dbReference type="ChEBI" id="CHEBI:29105"/>
    </cofactor>
</comment>
<keyword evidence="12" id="KW-0949">S-adenosyl-L-methionine</keyword>
<dbReference type="SUPFAM" id="SSF51717">
    <property type="entry name" value="Dihydropteroate synthetase-like"/>
    <property type="match status" value="1"/>
</dbReference>
<dbReference type="EC" id="2.1.1.13" evidence="6"/>
<dbReference type="RefSeq" id="WP_123198156.1">
    <property type="nucleotide sequence ID" value="NZ_QICB01000003.1"/>
</dbReference>
<dbReference type="Gene3D" id="3.40.50.280">
    <property type="entry name" value="Cobalamin-binding domain"/>
    <property type="match status" value="1"/>
</dbReference>
<dbReference type="SUPFAM" id="SSF47644">
    <property type="entry name" value="Methionine synthase domain"/>
    <property type="match status" value="1"/>
</dbReference>
<evidence type="ECO:0000256" key="12">
    <source>
        <dbReference type="ARBA" id="ARBA00022691"/>
    </source>
</evidence>
<keyword evidence="16" id="KW-0170">Cobalt</keyword>
<feature type="binding site" evidence="19">
    <location>
        <position position="222"/>
    </location>
    <ligand>
        <name>Zn(2+)</name>
        <dbReference type="ChEBI" id="CHEBI:29105"/>
    </ligand>
</feature>
<dbReference type="InterPro" id="IPR011005">
    <property type="entry name" value="Dihydropteroate_synth-like_sf"/>
</dbReference>
<dbReference type="InterPro" id="IPR003726">
    <property type="entry name" value="HCY_dom"/>
</dbReference>
<evidence type="ECO:0000256" key="18">
    <source>
        <dbReference type="ARBA" id="ARBA00031040"/>
    </source>
</evidence>
<evidence type="ECO:0000256" key="8">
    <source>
        <dbReference type="ARBA" id="ARBA00022603"/>
    </source>
</evidence>
<keyword evidence="15" id="KW-0486">Methionine biosynthesis</keyword>
<dbReference type="GO" id="GO:0005829">
    <property type="term" value="C:cytosol"/>
    <property type="evidence" value="ECO:0007669"/>
    <property type="project" value="TreeGrafter"/>
</dbReference>
<feature type="domain" description="Hcy-binding" evidence="20">
    <location>
        <begin position="22"/>
        <end position="302"/>
    </location>
</feature>
<evidence type="ECO:0000256" key="16">
    <source>
        <dbReference type="ARBA" id="ARBA00023285"/>
    </source>
</evidence>
<dbReference type="EMBL" id="QICB01000003">
    <property type="protein sequence ID" value="RNL19834.1"/>
    <property type="molecule type" value="Genomic_DNA"/>
</dbReference>
<dbReference type="PANTHER" id="PTHR45833:SF1">
    <property type="entry name" value="METHIONINE SYNTHASE"/>
    <property type="match status" value="1"/>
</dbReference>
<dbReference type="InterPro" id="IPR006158">
    <property type="entry name" value="Cobalamin-bd"/>
</dbReference>
<keyword evidence="8 19" id="KW-0489">Methyltransferase</keyword>
<dbReference type="PANTHER" id="PTHR45833">
    <property type="entry name" value="METHIONINE SYNTHASE"/>
    <property type="match status" value="1"/>
</dbReference>
<dbReference type="InterPro" id="IPR017215">
    <property type="entry name" value="MetH_bac"/>
</dbReference>
<accession>A0A3N0AFW1</accession>
<evidence type="ECO:0000256" key="4">
    <source>
        <dbReference type="ARBA" id="ARBA00005178"/>
    </source>
</evidence>
<feature type="binding site" evidence="19">
    <location>
        <position position="288"/>
    </location>
    <ligand>
        <name>Zn(2+)</name>
        <dbReference type="ChEBI" id="CHEBI:29105"/>
    </ligand>
</feature>
<feature type="binding site" evidence="19">
    <location>
        <position position="287"/>
    </location>
    <ligand>
        <name>Zn(2+)</name>
        <dbReference type="ChEBI" id="CHEBI:29105"/>
    </ligand>
</feature>
<dbReference type="PROSITE" id="PS50970">
    <property type="entry name" value="HCY"/>
    <property type="match status" value="1"/>
</dbReference>
<dbReference type="InterPro" id="IPR036589">
    <property type="entry name" value="HCY_dom_sf"/>
</dbReference>
<evidence type="ECO:0000256" key="2">
    <source>
        <dbReference type="ARBA" id="ARBA00001947"/>
    </source>
</evidence>
<keyword evidence="9" id="KW-0028">Amino-acid biosynthesis</keyword>
<evidence type="ECO:0000313" key="24">
    <source>
        <dbReference type="EMBL" id="RNL19834.1"/>
    </source>
</evidence>
<dbReference type="PROSITE" id="PS50972">
    <property type="entry name" value="PTERIN_BINDING"/>
    <property type="match status" value="1"/>
</dbReference>
<dbReference type="GO" id="GO:0046653">
    <property type="term" value="P:tetrahydrofolate metabolic process"/>
    <property type="evidence" value="ECO:0007669"/>
    <property type="project" value="TreeGrafter"/>
</dbReference>
<dbReference type="SUPFAM" id="SSF82282">
    <property type="entry name" value="Homocysteine S-methyltransferase"/>
    <property type="match status" value="1"/>
</dbReference>
<proteinExistence type="inferred from homology"/>
<keyword evidence="11 19" id="KW-0808">Transferase</keyword>
<dbReference type="Pfam" id="PF02310">
    <property type="entry name" value="B12-binding"/>
    <property type="match status" value="1"/>
</dbReference>
<dbReference type="InterPro" id="IPR050554">
    <property type="entry name" value="Met_Synthase/Corrinoid"/>
</dbReference>
<evidence type="ECO:0000256" key="13">
    <source>
        <dbReference type="ARBA" id="ARBA00022723"/>
    </source>
</evidence>
<dbReference type="GO" id="GO:0032259">
    <property type="term" value="P:methylation"/>
    <property type="evidence" value="ECO:0007669"/>
    <property type="project" value="UniProtKB-KW"/>
</dbReference>
<evidence type="ECO:0000256" key="10">
    <source>
        <dbReference type="ARBA" id="ARBA00022628"/>
    </source>
</evidence>
<evidence type="ECO:0000259" key="21">
    <source>
        <dbReference type="PROSITE" id="PS50972"/>
    </source>
</evidence>
<gene>
    <name evidence="24" type="ORF">DMP07_05550</name>
</gene>
<dbReference type="Gene3D" id="3.20.20.330">
    <property type="entry name" value="Homocysteine-binding-like domain"/>
    <property type="match status" value="1"/>
</dbReference>
<dbReference type="SMART" id="SM01018">
    <property type="entry name" value="B12-binding_2"/>
    <property type="match status" value="1"/>
</dbReference>
<comment type="function">
    <text evidence="17">Catalyzes the transfer of a methyl group from methyl-cobalamin to homocysteine, yielding enzyme-bound cob(I)alamin and methionine. Subsequently, remethylates the cofactor using methyltetrahydrofolate.</text>
</comment>
<comment type="cofactor">
    <cofactor evidence="3">
        <name>methylcob(III)alamin</name>
        <dbReference type="ChEBI" id="CHEBI:28115"/>
    </cofactor>
</comment>
<dbReference type="Pfam" id="PF02607">
    <property type="entry name" value="B12-binding_2"/>
    <property type="match status" value="1"/>
</dbReference>
<dbReference type="InterPro" id="IPR036594">
    <property type="entry name" value="Meth_synthase_dom"/>
</dbReference>
<reference evidence="25" key="1">
    <citation type="submission" date="2018-05" db="EMBL/GenBank/DDBJ databases">
        <title>Genome Sequencing of selected type strains of the family Eggerthellaceae.</title>
        <authorList>
            <person name="Danylec N."/>
            <person name="Stoll D.A."/>
            <person name="Doetsch A."/>
            <person name="Huch M."/>
        </authorList>
    </citation>
    <scope>NUCLEOTIDE SEQUENCE [LARGE SCALE GENOMIC DNA]</scope>
    <source>
        <strain evidence="25">DSM 17537</strain>
    </source>
</reference>
<evidence type="ECO:0000259" key="20">
    <source>
        <dbReference type="PROSITE" id="PS50970"/>
    </source>
</evidence>
<dbReference type="Gene3D" id="3.20.20.20">
    <property type="entry name" value="Dihydropteroate synthase-like"/>
    <property type="match status" value="1"/>
</dbReference>
<evidence type="ECO:0000256" key="5">
    <source>
        <dbReference type="ARBA" id="ARBA00010398"/>
    </source>
</evidence>
<evidence type="ECO:0000256" key="9">
    <source>
        <dbReference type="ARBA" id="ARBA00022605"/>
    </source>
</evidence>
<keyword evidence="14 19" id="KW-0862">Zinc</keyword>
<evidence type="ECO:0000256" key="6">
    <source>
        <dbReference type="ARBA" id="ARBA00012032"/>
    </source>
</evidence>
<dbReference type="AlphaFoldDB" id="A0A3N0AFW1"/>
<evidence type="ECO:0000256" key="11">
    <source>
        <dbReference type="ARBA" id="ARBA00022679"/>
    </source>
</evidence>
<dbReference type="Proteomes" id="UP000267368">
    <property type="component" value="Unassembled WGS sequence"/>
</dbReference>
<comment type="pathway">
    <text evidence="4">Amino-acid biosynthesis; L-methionine biosynthesis via de novo pathway; L-methionine from L-homocysteine (MetH route): step 1/1.</text>
</comment>
<dbReference type="PIRSF" id="PIRSF037472">
    <property type="entry name" value="DHPS_mtfrase"/>
    <property type="match status" value="1"/>
</dbReference>
<evidence type="ECO:0000313" key="25">
    <source>
        <dbReference type="Proteomes" id="UP000267368"/>
    </source>
</evidence>
<dbReference type="GO" id="GO:0031419">
    <property type="term" value="F:cobalamin binding"/>
    <property type="evidence" value="ECO:0007669"/>
    <property type="project" value="UniProtKB-KW"/>
</dbReference>
<organism evidence="24 25">
    <name type="scientific">Slackia faecicanis</name>
    <dbReference type="NCBI Taxonomy" id="255723"/>
    <lineage>
        <taxon>Bacteria</taxon>
        <taxon>Bacillati</taxon>
        <taxon>Actinomycetota</taxon>
        <taxon>Coriobacteriia</taxon>
        <taxon>Eggerthellales</taxon>
        <taxon>Eggerthellaceae</taxon>
        <taxon>Slackia</taxon>
    </lineage>
</organism>
<keyword evidence="13 19" id="KW-0479">Metal-binding</keyword>
<dbReference type="Pfam" id="PF02574">
    <property type="entry name" value="S-methyl_trans"/>
    <property type="match status" value="1"/>
</dbReference>
<dbReference type="GO" id="GO:0008705">
    <property type="term" value="F:methionine synthase activity"/>
    <property type="evidence" value="ECO:0007669"/>
    <property type="project" value="UniProtKB-EC"/>
</dbReference>
<feature type="domain" description="B12-binding" evidence="22">
    <location>
        <begin position="701"/>
        <end position="821"/>
    </location>
</feature>
<feature type="domain" description="Pterin-binding" evidence="21">
    <location>
        <begin position="332"/>
        <end position="576"/>
    </location>
</feature>
<evidence type="ECO:0000256" key="19">
    <source>
        <dbReference type="PROSITE-ProRule" id="PRU00333"/>
    </source>
</evidence>
<dbReference type="Gene3D" id="1.10.1240.10">
    <property type="entry name" value="Methionine synthase domain"/>
    <property type="match status" value="1"/>
</dbReference>